<dbReference type="InterPro" id="IPR015797">
    <property type="entry name" value="NUDIX_hydrolase-like_dom_sf"/>
</dbReference>
<dbReference type="Proteomes" id="UP000680714">
    <property type="component" value="Unassembled WGS sequence"/>
</dbReference>
<accession>A0ABS5IGZ1</accession>
<evidence type="ECO:0000256" key="4">
    <source>
        <dbReference type="HAMAP-Rule" id="MF_00298"/>
    </source>
</evidence>
<dbReference type="EC" id="3.6.1.-" evidence="4"/>
<keyword evidence="3 4" id="KW-0378">Hydrolase</keyword>
<dbReference type="RefSeq" id="WP_211550342.1">
    <property type="nucleotide sequence ID" value="NZ_JAGTUF010000016.1"/>
</dbReference>
<dbReference type="SUPFAM" id="SSF55811">
    <property type="entry name" value="Nudix"/>
    <property type="match status" value="1"/>
</dbReference>
<evidence type="ECO:0000313" key="7">
    <source>
        <dbReference type="Proteomes" id="UP000680714"/>
    </source>
</evidence>
<dbReference type="PROSITE" id="PS51462">
    <property type="entry name" value="NUDIX"/>
    <property type="match status" value="1"/>
</dbReference>
<dbReference type="CDD" id="cd03671">
    <property type="entry name" value="NUDIX_Ap4A_hydrolase_plant_like"/>
    <property type="match status" value="1"/>
</dbReference>
<reference evidence="6 7" key="1">
    <citation type="submission" date="2021-04" db="EMBL/GenBank/DDBJ databases">
        <title>Magnetospirillum sulfuroxidans sp. nov., a facultative chemolithoautotrophic sulfur-oxidizing alphaproteobacterium isolated from freshwater sediment and proposals for Paramagetospirillum gen. nov., and Magnetospirillaceae fam. nov.</title>
        <authorList>
            <person name="Koziaeva V."/>
            <person name="Geelhoed J.S."/>
            <person name="Sorokin D.Y."/>
            <person name="Grouzdev D.S."/>
        </authorList>
    </citation>
    <scope>NUCLEOTIDE SEQUENCE [LARGE SCALE GENOMIC DNA]</scope>
    <source>
        <strain evidence="6 7">J10</strain>
    </source>
</reference>
<evidence type="ECO:0000259" key="5">
    <source>
        <dbReference type="PROSITE" id="PS51462"/>
    </source>
</evidence>
<evidence type="ECO:0000256" key="2">
    <source>
        <dbReference type="ARBA" id="ARBA00001946"/>
    </source>
</evidence>
<gene>
    <name evidence="4" type="primary">rppH</name>
    <name evidence="4" type="synonym">nudH</name>
    <name evidence="6" type="ORF">KEC16_14910</name>
</gene>
<evidence type="ECO:0000313" key="6">
    <source>
        <dbReference type="EMBL" id="MBR9973013.1"/>
    </source>
</evidence>
<dbReference type="HAMAP" id="MF_00298">
    <property type="entry name" value="Nudix_RppH"/>
    <property type="match status" value="1"/>
</dbReference>
<comment type="cofactor">
    <cofactor evidence="4">
        <name>a divalent metal cation</name>
        <dbReference type="ChEBI" id="CHEBI:60240"/>
    </cofactor>
</comment>
<comment type="similarity">
    <text evidence="4">Belongs to the Nudix hydrolase family. RppH subfamily.</text>
</comment>
<sequence length="164" mass="18405">MSKQLPLSQRPYRPGVGILLFNAQGLVFTARRIDTKEVAWQFPQGGIDEGEDPATAATREMLEEIGTNKAEMIGESAGWISYDLPADLADKVWKGRFRGQKQKWFAFKFLGSDADINIDTEHPEFCQWQWMPLAEAAERIVAFKRPLYQQVAAEFAPLAAALTA</sequence>
<evidence type="ECO:0000256" key="1">
    <source>
        <dbReference type="ARBA" id="ARBA00001936"/>
    </source>
</evidence>
<dbReference type="InterPro" id="IPR000086">
    <property type="entry name" value="NUDIX_hydrolase_dom"/>
</dbReference>
<dbReference type="InterPro" id="IPR020476">
    <property type="entry name" value="Nudix_hydrolase"/>
</dbReference>
<keyword evidence="7" id="KW-1185">Reference proteome</keyword>
<feature type="domain" description="Nudix hydrolase" evidence="5">
    <location>
        <begin position="11"/>
        <end position="153"/>
    </location>
</feature>
<comment type="caution">
    <text evidence="6">The sequence shown here is derived from an EMBL/GenBank/DDBJ whole genome shotgun (WGS) entry which is preliminary data.</text>
</comment>
<dbReference type="PANTHER" id="PTHR11839">
    <property type="entry name" value="UDP/ADP-SUGAR PYROPHOSPHATASE"/>
    <property type="match status" value="1"/>
</dbReference>
<comment type="cofactor">
    <cofactor evidence="1">
        <name>Mn(2+)</name>
        <dbReference type="ChEBI" id="CHEBI:29035"/>
    </cofactor>
</comment>
<proteinExistence type="inferred from homology"/>
<dbReference type="PRINTS" id="PR00502">
    <property type="entry name" value="NUDIXFAMILY"/>
</dbReference>
<dbReference type="InterPro" id="IPR022927">
    <property type="entry name" value="RppH"/>
</dbReference>
<dbReference type="PANTHER" id="PTHR11839:SF22">
    <property type="entry name" value="NUDIX HYDROLASE 26, CHLOROPLASTIC"/>
    <property type="match status" value="1"/>
</dbReference>
<dbReference type="PROSITE" id="PS00893">
    <property type="entry name" value="NUDIX_BOX"/>
    <property type="match status" value="1"/>
</dbReference>
<protein>
    <recommendedName>
        <fullName evidence="4">RNA pyrophosphohydrolase</fullName>
        <ecNumber evidence="4">3.6.1.-</ecNumber>
    </recommendedName>
    <alternativeName>
        <fullName evidence="4">(Di)nucleoside polyphosphate hydrolase</fullName>
    </alternativeName>
</protein>
<evidence type="ECO:0000256" key="3">
    <source>
        <dbReference type="ARBA" id="ARBA00022801"/>
    </source>
</evidence>
<dbReference type="Pfam" id="PF00293">
    <property type="entry name" value="NUDIX"/>
    <property type="match status" value="1"/>
</dbReference>
<dbReference type="NCBIfam" id="NF001938">
    <property type="entry name" value="PRK00714.1-5"/>
    <property type="match status" value="1"/>
</dbReference>
<dbReference type="GO" id="GO:0016787">
    <property type="term" value="F:hydrolase activity"/>
    <property type="evidence" value="ECO:0007669"/>
    <property type="project" value="UniProtKB-KW"/>
</dbReference>
<dbReference type="InterPro" id="IPR020084">
    <property type="entry name" value="NUDIX_hydrolase_CS"/>
</dbReference>
<comment type="function">
    <text evidence="4">Accelerates the degradation of transcripts by removing pyrophosphate from the 5'-end of triphosphorylated RNA, leading to a more labile monophosphorylated state that can stimulate subsequent ribonuclease cleavage.</text>
</comment>
<organism evidence="6 7">
    <name type="scientific">Magnetospirillum sulfuroxidans</name>
    <dbReference type="NCBI Taxonomy" id="611300"/>
    <lineage>
        <taxon>Bacteria</taxon>
        <taxon>Pseudomonadati</taxon>
        <taxon>Pseudomonadota</taxon>
        <taxon>Alphaproteobacteria</taxon>
        <taxon>Rhodospirillales</taxon>
        <taxon>Rhodospirillaceae</taxon>
        <taxon>Magnetospirillum</taxon>
    </lineage>
</organism>
<dbReference type="EMBL" id="JAGTUF010000016">
    <property type="protein sequence ID" value="MBR9973013.1"/>
    <property type="molecule type" value="Genomic_DNA"/>
</dbReference>
<name>A0ABS5IGZ1_9PROT</name>
<feature type="short sequence motif" description="Nudix box" evidence="4">
    <location>
        <begin position="45"/>
        <end position="66"/>
    </location>
</feature>
<dbReference type="Gene3D" id="3.90.79.10">
    <property type="entry name" value="Nucleoside Triphosphate Pyrophosphohydrolase"/>
    <property type="match status" value="1"/>
</dbReference>
<dbReference type="NCBIfam" id="NF001936">
    <property type="entry name" value="PRK00714.1-3"/>
    <property type="match status" value="1"/>
</dbReference>
<comment type="cofactor">
    <cofactor evidence="2">
        <name>Mg(2+)</name>
        <dbReference type="ChEBI" id="CHEBI:18420"/>
    </cofactor>
</comment>